<comment type="caution">
    <text evidence="3">The sequence shown here is derived from an EMBL/GenBank/DDBJ whole genome shotgun (WGS) entry which is preliminary data.</text>
</comment>
<evidence type="ECO:0000313" key="3">
    <source>
        <dbReference type="EMBL" id="NAS10804.1"/>
    </source>
</evidence>
<reference evidence="3 4" key="1">
    <citation type="submission" date="2020-01" db="EMBL/GenBank/DDBJ databases">
        <title>Bacteria diversity of Porities sp.</title>
        <authorList>
            <person name="Wang G."/>
        </authorList>
    </citation>
    <scope>NUCLEOTIDE SEQUENCE [LARGE SCALE GENOMIC DNA]</scope>
    <source>
        <strain evidence="3 4">R33</strain>
    </source>
</reference>
<organism evidence="3 4">
    <name type="scientific">Poritiphilus flavus</name>
    <dbReference type="NCBI Taxonomy" id="2697053"/>
    <lineage>
        <taxon>Bacteria</taxon>
        <taxon>Pseudomonadati</taxon>
        <taxon>Bacteroidota</taxon>
        <taxon>Flavobacteriia</taxon>
        <taxon>Flavobacteriales</taxon>
        <taxon>Flavobacteriaceae</taxon>
        <taxon>Poritiphilus</taxon>
    </lineage>
</organism>
<dbReference type="PROSITE" id="PS51257">
    <property type="entry name" value="PROKAR_LIPOPROTEIN"/>
    <property type="match status" value="1"/>
</dbReference>
<protein>
    <recommendedName>
        <fullName evidence="2">SCP domain-containing protein</fullName>
    </recommendedName>
</protein>
<dbReference type="Proteomes" id="UP000475249">
    <property type="component" value="Unassembled WGS sequence"/>
</dbReference>
<feature type="domain" description="SCP" evidence="2">
    <location>
        <begin position="97"/>
        <end position="196"/>
    </location>
</feature>
<gene>
    <name evidence="3" type="ORF">GTQ38_02250</name>
</gene>
<dbReference type="EMBL" id="WXYO01000001">
    <property type="protein sequence ID" value="NAS10804.1"/>
    <property type="molecule type" value="Genomic_DNA"/>
</dbReference>
<sequence length="321" mass="35092">MRFTQSLSKILTLSLCGCLVFLIGCSDDNSDAPEEEMQQELPVDNTARLSAKTLYEDLYLASQTTPTDTAWNGDEPGCDPGEVPQATKDKIFMRLSYFRNAAGLNNTISENATKSMKAQHAALMMDANNQLEHNPPNSWKCYTSDGDEGAGNSLLTLTRNAEAITSYVRDQGANNGPVGHRRWLLWPRLAEIGIGNTDQANAIWVLGNAGTPPGDAPEFIAWPPEGYVPDAVVYPRWSFSIAGADFSTASVSVRDLNGNNISLQVEALSTVYGDPTIVWVPDGIDLNSEEDRAYTVSISGVTLNDELVDYEYQVILFDPLR</sequence>
<keyword evidence="1" id="KW-0732">Signal</keyword>
<dbReference type="RefSeq" id="WP_161433591.1">
    <property type="nucleotide sequence ID" value="NZ_WXYO01000001.1"/>
</dbReference>
<dbReference type="AlphaFoldDB" id="A0A6L9E832"/>
<feature type="signal peptide" evidence="1">
    <location>
        <begin position="1"/>
        <end position="26"/>
    </location>
</feature>
<proteinExistence type="predicted"/>
<feature type="chain" id="PRO_5026783102" description="SCP domain-containing protein" evidence="1">
    <location>
        <begin position="27"/>
        <end position="321"/>
    </location>
</feature>
<keyword evidence="4" id="KW-1185">Reference proteome</keyword>
<name>A0A6L9E832_9FLAO</name>
<dbReference type="InterPro" id="IPR014044">
    <property type="entry name" value="CAP_dom"/>
</dbReference>
<evidence type="ECO:0000256" key="1">
    <source>
        <dbReference type="SAM" id="SignalP"/>
    </source>
</evidence>
<accession>A0A6L9E832</accession>
<evidence type="ECO:0000259" key="2">
    <source>
        <dbReference type="Pfam" id="PF00188"/>
    </source>
</evidence>
<dbReference type="Pfam" id="PF00188">
    <property type="entry name" value="CAP"/>
    <property type="match status" value="1"/>
</dbReference>
<evidence type="ECO:0000313" key="4">
    <source>
        <dbReference type="Proteomes" id="UP000475249"/>
    </source>
</evidence>